<accession>A0A6H9YK72</accession>
<evidence type="ECO:0000313" key="2">
    <source>
        <dbReference type="Proteomes" id="UP000468735"/>
    </source>
</evidence>
<organism evidence="1 2">
    <name type="scientific">Actinomadura rudentiformis</name>
    <dbReference type="NCBI Taxonomy" id="359158"/>
    <lineage>
        <taxon>Bacteria</taxon>
        <taxon>Bacillati</taxon>
        <taxon>Actinomycetota</taxon>
        <taxon>Actinomycetes</taxon>
        <taxon>Streptosporangiales</taxon>
        <taxon>Thermomonosporaceae</taxon>
        <taxon>Actinomadura</taxon>
    </lineage>
</organism>
<comment type="caution">
    <text evidence="1">The sequence shown here is derived from an EMBL/GenBank/DDBJ whole genome shotgun (WGS) entry which is preliminary data.</text>
</comment>
<dbReference type="EMBL" id="WBMT01000029">
    <property type="protein sequence ID" value="KAB2340548.1"/>
    <property type="molecule type" value="Genomic_DNA"/>
</dbReference>
<gene>
    <name evidence="1" type="ORF">F8566_44230</name>
</gene>
<reference evidence="1 2" key="1">
    <citation type="submission" date="2019-09" db="EMBL/GenBank/DDBJ databases">
        <title>Actinomadura physcomitrii sp. nov., a novel actinomycete isolated from moss [Physcomitrium sphaericum (Ludw) Fuernr].</title>
        <authorList>
            <person name="Zhuang X."/>
            <person name="Liu C."/>
        </authorList>
    </citation>
    <scope>NUCLEOTIDE SEQUENCE [LARGE SCALE GENOMIC DNA]</scope>
    <source>
        <strain evidence="1 2">HMC1</strain>
    </source>
</reference>
<dbReference type="AlphaFoldDB" id="A0A6H9YK72"/>
<dbReference type="RefSeq" id="WP_151569463.1">
    <property type="nucleotide sequence ID" value="NZ_WBMT01000029.1"/>
</dbReference>
<dbReference type="OrthoDB" id="3297408at2"/>
<keyword evidence="2" id="KW-1185">Reference proteome</keyword>
<name>A0A6H9YK72_9ACTN</name>
<dbReference type="Proteomes" id="UP000468735">
    <property type="component" value="Unassembled WGS sequence"/>
</dbReference>
<evidence type="ECO:0000313" key="1">
    <source>
        <dbReference type="EMBL" id="KAB2340548.1"/>
    </source>
</evidence>
<sequence length="141" mass="15277">MGRASGRRLAASVCAERITMALKEARPAGLTTKQLVTSTGLTISQVRSGLLYIRTTAAMANLTPLTWTRAEGWKLSLERAEWAAFVRAVSTQACTRMDRLMTSTIGPWAALMPDDDDVQLILDQITGVRAALIVLSRDAAN</sequence>
<protein>
    <submittedName>
        <fullName evidence="1">RacP protein</fullName>
    </submittedName>
</protein>
<proteinExistence type="predicted"/>